<dbReference type="EMBL" id="FNTD01000003">
    <property type="protein sequence ID" value="SEB31350.1"/>
    <property type="molecule type" value="Genomic_DNA"/>
</dbReference>
<protein>
    <submittedName>
        <fullName evidence="1">Uncharacterized protein</fullName>
    </submittedName>
</protein>
<dbReference type="GeneID" id="95509468"/>
<evidence type="ECO:0000313" key="2">
    <source>
        <dbReference type="Proteomes" id="UP000182375"/>
    </source>
</evidence>
<reference evidence="1 2" key="1">
    <citation type="submission" date="2016-10" db="EMBL/GenBank/DDBJ databases">
        <authorList>
            <person name="de Groot N.N."/>
        </authorList>
    </citation>
    <scope>NUCLEOTIDE SEQUENCE [LARGE SCALE GENOMIC DNA]</scope>
    <source>
        <strain evidence="1 2">DSM 40306</strain>
    </source>
</reference>
<accession>A0A1H4IBQ8</accession>
<dbReference type="AlphaFoldDB" id="A0A1H4IBQ8"/>
<dbReference type="RefSeq" id="WP_074990017.1">
    <property type="nucleotide sequence ID" value="NZ_FNTD01000003.1"/>
</dbReference>
<dbReference type="Proteomes" id="UP000182375">
    <property type="component" value="Unassembled WGS sequence"/>
</dbReference>
<gene>
    <name evidence="1" type="ORF">SAMN04490357_0151</name>
</gene>
<evidence type="ECO:0000313" key="1">
    <source>
        <dbReference type="EMBL" id="SEB31350.1"/>
    </source>
</evidence>
<name>A0A1H4IBQ8_9ACTN</name>
<proteinExistence type="predicted"/>
<organism evidence="1 2">
    <name type="scientific">Streptomyces misionensis</name>
    <dbReference type="NCBI Taxonomy" id="67331"/>
    <lineage>
        <taxon>Bacteria</taxon>
        <taxon>Bacillati</taxon>
        <taxon>Actinomycetota</taxon>
        <taxon>Actinomycetes</taxon>
        <taxon>Kitasatosporales</taxon>
        <taxon>Streptomycetaceae</taxon>
        <taxon>Streptomyces</taxon>
    </lineage>
</organism>
<sequence>MNGNDSLVQALTRLVIELTRFIGSTIDEDGEPRAAAKQLDFVAGTFDQLTPDQRGSLAEIIQQLAAAEPSAERRAFLDVFTEDFGLIDDAA</sequence>